<dbReference type="PANTHER" id="PTHR47328">
    <property type="match status" value="1"/>
</dbReference>
<gene>
    <name evidence="1" type="ORF">GCM10022394_25600</name>
</gene>
<protein>
    <recommendedName>
        <fullName evidence="3">RidA family protein</fullName>
    </recommendedName>
</protein>
<dbReference type="EMBL" id="BAABCX010000003">
    <property type="protein sequence ID" value="GAA3544448.1"/>
    <property type="molecule type" value="Genomic_DNA"/>
</dbReference>
<proteinExistence type="predicted"/>
<dbReference type="InterPro" id="IPR035709">
    <property type="entry name" value="YoaB-like"/>
</dbReference>
<dbReference type="Proteomes" id="UP001500795">
    <property type="component" value="Unassembled WGS sequence"/>
</dbReference>
<keyword evidence="2" id="KW-1185">Reference proteome</keyword>
<sequence>MAIERYGIVNSPGRPVMSLGLACDDWVTVCATAPDRTTGVADQTKQVLDLLEQYLIEAGTSRTRVLSAMVWLRDIADYETMNDVWNSWVDPTRPPVRSCVQAQMARSEIAVEIRIIAAR</sequence>
<name>A0ABP6W4F8_9GAMM</name>
<comment type="caution">
    <text evidence="1">The sequence shown here is derived from an EMBL/GenBank/DDBJ whole genome shotgun (WGS) entry which is preliminary data.</text>
</comment>
<reference evidence="2" key="1">
    <citation type="journal article" date="2019" name="Int. J. Syst. Evol. Microbiol.">
        <title>The Global Catalogue of Microorganisms (GCM) 10K type strain sequencing project: providing services to taxonomists for standard genome sequencing and annotation.</title>
        <authorList>
            <consortium name="The Broad Institute Genomics Platform"/>
            <consortium name="The Broad Institute Genome Sequencing Center for Infectious Disease"/>
            <person name="Wu L."/>
            <person name="Ma J."/>
        </authorList>
    </citation>
    <scope>NUCLEOTIDE SEQUENCE [LARGE SCALE GENOMIC DNA]</scope>
    <source>
        <strain evidence="2">JCM 17110</strain>
    </source>
</reference>
<dbReference type="CDD" id="cd06150">
    <property type="entry name" value="YjgF_YER057c_UK114_like_2"/>
    <property type="match status" value="1"/>
</dbReference>
<evidence type="ECO:0000313" key="1">
    <source>
        <dbReference type="EMBL" id="GAA3544448.1"/>
    </source>
</evidence>
<dbReference type="PANTHER" id="PTHR47328:SF1">
    <property type="entry name" value="RUTC FAMILY PROTEIN YOAB"/>
    <property type="match status" value="1"/>
</dbReference>
<dbReference type="RefSeq" id="WP_344958620.1">
    <property type="nucleotide sequence ID" value="NZ_BAABCX010000003.1"/>
</dbReference>
<evidence type="ECO:0008006" key="3">
    <source>
        <dbReference type="Google" id="ProtNLM"/>
    </source>
</evidence>
<accession>A0ABP6W4F8</accession>
<evidence type="ECO:0000313" key="2">
    <source>
        <dbReference type="Proteomes" id="UP001500795"/>
    </source>
</evidence>
<dbReference type="Pfam" id="PF01042">
    <property type="entry name" value="Ribonuc_L-PSP"/>
    <property type="match status" value="1"/>
</dbReference>
<dbReference type="SUPFAM" id="SSF55298">
    <property type="entry name" value="YjgF-like"/>
    <property type="match status" value="1"/>
</dbReference>
<dbReference type="InterPro" id="IPR035959">
    <property type="entry name" value="RutC-like_sf"/>
</dbReference>
<organism evidence="1 2">
    <name type="scientific">Zobellella aerophila</name>
    <dbReference type="NCBI Taxonomy" id="870480"/>
    <lineage>
        <taxon>Bacteria</taxon>
        <taxon>Pseudomonadati</taxon>
        <taxon>Pseudomonadota</taxon>
        <taxon>Gammaproteobacteria</taxon>
        <taxon>Aeromonadales</taxon>
        <taxon>Aeromonadaceae</taxon>
        <taxon>Zobellella</taxon>
    </lineage>
</organism>
<dbReference type="Gene3D" id="3.30.1330.40">
    <property type="entry name" value="RutC-like"/>
    <property type="match status" value="1"/>
</dbReference>
<dbReference type="InterPro" id="IPR006175">
    <property type="entry name" value="YjgF/YER057c/UK114"/>
</dbReference>